<dbReference type="AlphaFoldDB" id="A0A7X9X2W9"/>
<reference evidence="2 3" key="1">
    <citation type="submission" date="2020-04" db="EMBL/GenBank/DDBJ databases">
        <title>Paraburkholderia sp. G-4-1-8 isolated from soil.</title>
        <authorList>
            <person name="Dahal R.H."/>
        </authorList>
    </citation>
    <scope>NUCLEOTIDE SEQUENCE [LARGE SCALE GENOMIC DNA]</scope>
    <source>
        <strain evidence="2 3">G-4-1-8</strain>
    </source>
</reference>
<evidence type="ECO:0000313" key="2">
    <source>
        <dbReference type="EMBL" id="NML30416.1"/>
    </source>
</evidence>
<dbReference type="Proteomes" id="UP000583127">
    <property type="component" value="Unassembled WGS sequence"/>
</dbReference>
<feature type="region of interest" description="Disordered" evidence="1">
    <location>
        <begin position="1"/>
        <end position="20"/>
    </location>
</feature>
<accession>A0A7X9X2W9</accession>
<organism evidence="2 3">
    <name type="scientific">Paraburkholderia antibiotica</name>
    <dbReference type="NCBI Taxonomy" id="2728839"/>
    <lineage>
        <taxon>Bacteria</taxon>
        <taxon>Pseudomonadati</taxon>
        <taxon>Pseudomonadota</taxon>
        <taxon>Betaproteobacteria</taxon>
        <taxon>Burkholderiales</taxon>
        <taxon>Burkholderiaceae</taxon>
        <taxon>Paraburkholderia</taxon>
    </lineage>
</organism>
<dbReference type="EMBL" id="JABBFZ010000002">
    <property type="protein sequence ID" value="NML30416.1"/>
    <property type="molecule type" value="Genomic_DNA"/>
</dbReference>
<keyword evidence="3" id="KW-1185">Reference proteome</keyword>
<dbReference type="RefSeq" id="WP_169496677.1">
    <property type="nucleotide sequence ID" value="NZ_JABBFZ010000002.1"/>
</dbReference>
<evidence type="ECO:0000313" key="3">
    <source>
        <dbReference type="Proteomes" id="UP000583127"/>
    </source>
</evidence>
<sequence>MDDERQLTGESKSSNPLSQSPLDLILQGIANGLSAVFGMPGEPPTTSTGGVLVNEAGQAAKAVPGTAWYGAGNTTLNSGGNDSASEGSGGGSAYDRVYGGRTSVENVTSRGTSIETVPNSNDATVAGDFASLNPNNVKIVSTGRGDVSIGTLNDGTTVILRPSKDGRTTIEFQNANGRTTKEIRYGSK</sequence>
<feature type="compositionally biased region" description="Polar residues" evidence="1">
    <location>
        <begin position="8"/>
        <end position="20"/>
    </location>
</feature>
<comment type="caution">
    <text evidence="2">The sequence shown here is derived from an EMBL/GenBank/DDBJ whole genome shotgun (WGS) entry which is preliminary data.</text>
</comment>
<feature type="region of interest" description="Disordered" evidence="1">
    <location>
        <begin position="76"/>
        <end position="97"/>
    </location>
</feature>
<gene>
    <name evidence="2" type="ORF">HHL14_06185</name>
</gene>
<protein>
    <submittedName>
        <fullName evidence="2">Uncharacterized protein</fullName>
    </submittedName>
</protein>
<name>A0A7X9X2W9_9BURK</name>
<evidence type="ECO:0000256" key="1">
    <source>
        <dbReference type="SAM" id="MobiDB-lite"/>
    </source>
</evidence>
<proteinExistence type="predicted"/>